<dbReference type="PROSITE" id="PS50893">
    <property type="entry name" value="ABC_TRANSPORTER_2"/>
    <property type="match status" value="1"/>
</dbReference>
<dbReference type="NCBIfam" id="TIGR02203">
    <property type="entry name" value="MsbA_lipidA"/>
    <property type="match status" value="1"/>
</dbReference>
<dbReference type="InterPro" id="IPR003439">
    <property type="entry name" value="ABC_transporter-like_ATP-bd"/>
</dbReference>
<dbReference type="PROSITE" id="PS00211">
    <property type="entry name" value="ABC_TRANSPORTER_1"/>
    <property type="match status" value="1"/>
</dbReference>
<comment type="subcellular location">
    <subcellularLocation>
        <location evidence="1">Cell membrane</location>
        <topology evidence="1">Multi-pass membrane protein</topology>
    </subcellularLocation>
</comment>
<feature type="transmembrane region" description="Helical" evidence="11">
    <location>
        <begin position="62"/>
        <end position="85"/>
    </location>
</feature>
<evidence type="ECO:0000313" key="14">
    <source>
        <dbReference type="EMBL" id="PRC92810.1"/>
    </source>
</evidence>
<organism evidence="14 15">
    <name type="scientific">Solimicrobium silvestre</name>
    <dbReference type="NCBI Taxonomy" id="2099400"/>
    <lineage>
        <taxon>Bacteria</taxon>
        <taxon>Pseudomonadati</taxon>
        <taxon>Pseudomonadota</taxon>
        <taxon>Betaproteobacteria</taxon>
        <taxon>Burkholderiales</taxon>
        <taxon>Oxalobacteraceae</taxon>
        <taxon>Solimicrobium</taxon>
    </lineage>
</organism>
<dbReference type="InterPro" id="IPR011917">
    <property type="entry name" value="ABC_transpr_lipidA"/>
</dbReference>
<keyword evidence="3" id="KW-1003">Cell membrane</keyword>
<dbReference type="RefSeq" id="WP_105532294.1">
    <property type="nucleotide sequence ID" value="NZ_PUGF01000011.1"/>
</dbReference>
<evidence type="ECO:0000256" key="11">
    <source>
        <dbReference type="SAM" id="Phobius"/>
    </source>
</evidence>
<evidence type="ECO:0000256" key="8">
    <source>
        <dbReference type="ARBA" id="ARBA00022989"/>
    </source>
</evidence>
<evidence type="ECO:0000256" key="6">
    <source>
        <dbReference type="ARBA" id="ARBA00022840"/>
    </source>
</evidence>
<evidence type="ECO:0000256" key="5">
    <source>
        <dbReference type="ARBA" id="ARBA00022741"/>
    </source>
</evidence>
<dbReference type="EMBL" id="PUGF01000011">
    <property type="protein sequence ID" value="PRC92810.1"/>
    <property type="molecule type" value="Genomic_DNA"/>
</dbReference>
<dbReference type="Proteomes" id="UP000237839">
    <property type="component" value="Unassembled WGS sequence"/>
</dbReference>
<keyword evidence="15" id="KW-1185">Reference proteome</keyword>
<dbReference type="Gene3D" id="3.40.50.300">
    <property type="entry name" value="P-loop containing nucleotide triphosphate hydrolases"/>
    <property type="match status" value="1"/>
</dbReference>
<evidence type="ECO:0000256" key="4">
    <source>
        <dbReference type="ARBA" id="ARBA00022692"/>
    </source>
</evidence>
<evidence type="ECO:0000256" key="10">
    <source>
        <dbReference type="ARBA" id="ARBA00023136"/>
    </source>
</evidence>
<feature type="domain" description="ABC transporter" evidence="12">
    <location>
        <begin position="340"/>
        <end position="575"/>
    </location>
</feature>
<keyword evidence="4 11" id="KW-0812">Transmembrane</keyword>
<evidence type="ECO:0000256" key="1">
    <source>
        <dbReference type="ARBA" id="ARBA00004651"/>
    </source>
</evidence>
<accession>A0A2S9GYN3</accession>
<dbReference type="OrthoDB" id="8554730at2"/>
<dbReference type="InterPro" id="IPR039421">
    <property type="entry name" value="Type_1_exporter"/>
</dbReference>
<dbReference type="FunFam" id="3.40.50.300:FF:000221">
    <property type="entry name" value="Multidrug ABC transporter ATP-binding protein"/>
    <property type="match status" value="1"/>
</dbReference>
<dbReference type="SMART" id="SM00382">
    <property type="entry name" value="AAA"/>
    <property type="match status" value="1"/>
</dbReference>
<dbReference type="InterPro" id="IPR027417">
    <property type="entry name" value="P-loop_NTPase"/>
</dbReference>
<dbReference type="InterPro" id="IPR017871">
    <property type="entry name" value="ABC_transporter-like_CS"/>
</dbReference>
<keyword evidence="7" id="KW-1278">Translocase</keyword>
<sequence>MNINPYYTRLANAVKPYKKRIGLALLGMIGAACTEPIFPYILKVLTDNGFSEERSMPIWQVPIALVGIFLFRGMFTFCTQYYMAWVANKLLSDLRDAMFKRTLNVSIAYYLNESSGRLINTIMSEVQQVVEMVKVSINTLIRDSITVIVLMVFLIYQNWQLTLVALLIIPSMAYVVRITSKRLRHLNQHQQNLNSELTQVVEEATRASQVIRIFGGQKYEHRRFRFKSEKLRGYAQRVTVVSGSTTPLTQMVAALAVSIVIVVAMRPSLLPFHSHQFTSGDFVQYITAMLLLLAPLKRLSDLNGPLQRGLIASESVFNLIDTPIEPEGGIDLDGRAKGNLEFVNTEFSYAGQEQRALKGINLRVNAGETVALVGMSGGGKTSLVNLVPRFYTPTAGSIKLDGHDLADISLTSLRSQIAMVGQNVVLFDDTIAANIAYGDENPDQARIEAAVKAAHLTDVIENLPLGLQTEIGDNGTRLSGGQRQRLAIARAIYKNAPILILDEATSALDSESERAVQAALDSLIQGRTTLVIAHRLSTIERADRIVVLTGGEITEIGTHTELLQKNGTYAHLHQLQFTKELEVE</sequence>
<evidence type="ECO:0000259" key="12">
    <source>
        <dbReference type="PROSITE" id="PS50893"/>
    </source>
</evidence>
<evidence type="ECO:0000256" key="3">
    <source>
        <dbReference type="ARBA" id="ARBA00022475"/>
    </source>
</evidence>
<dbReference type="GO" id="GO:0016887">
    <property type="term" value="F:ATP hydrolysis activity"/>
    <property type="evidence" value="ECO:0007669"/>
    <property type="project" value="InterPro"/>
</dbReference>
<dbReference type="InterPro" id="IPR003593">
    <property type="entry name" value="AAA+_ATPase"/>
</dbReference>
<feature type="transmembrane region" description="Helical" evidence="11">
    <location>
        <begin position="140"/>
        <end position="156"/>
    </location>
</feature>
<dbReference type="GO" id="GO:0005524">
    <property type="term" value="F:ATP binding"/>
    <property type="evidence" value="ECO:0007669"/>
    <property type="project" value="UniProtKB-KW"/>
</dbReference>
<feature type="transmembrane region" description="Helical" evidence="11">
    <location>
        <begin position="162"/>
        <end position="180"/>
    </location>
</feature>
<dbReference type="GO" id="GO:0034040">
    <property type="term" value="F:ATPase-coupled lipid transmembrane transporter activity"/>
    <property type="evidence" value="ECO:0007669"/>
    <property type="project" value="InterPro"/>
</dbReference>
<name>A0A2S9GYN3_9BURK</name>
<dbReference type="CDD" id="cd18552">
    <property type="entry name" value="ABC_6TM_MsbA_like"/>
    <property type="match status" value="1"/>
</dbReference>
<keyword evidence="5" id="KW-0547">Nucleotide-binding</keyword>
<keyword evidence="9" id="KW-0445">Lipid transport</keyword>
<dbReference type="AlphaFoldDB" id="A0A2S9GYN3"/>
<dbReference type="GO" id="GO:0015421">
    <property type="term" value="F:ABC-type oligopeptide transporter activity"/>
    <property type="evidence" value="ECO:0007669"/>
    <property type="project" value="TreeGrafter"/>
</dbReference>
<feature type="domain" description="ABC transmembrane type-1" evidence="13">
    <location>
        <begin position="23"/>
        <end position="308"/>
    </location>
</feature>
<keyword evidence="8 11" id="KW-1133">Transmembrane helix</keyword>
<gene>
    <name evidence="14" type="ORF">S2091_2540</name>
</gene>
<dbReference type="PROSITE" id="PS50929">
    <property type="entry name" value="ABC_TM1F"/>
    <property type="match status" value="1"/>
</dbReference>
<dbReference type="PANTHER" id="PTHR43394:SF1">
    <property type="entry name" value="ATP-BINDING CASSETTE SUB-FAMILY B MEMBER 10, MITOCHONDRIAL"/>
    <property type="match status" value="1"/>
</dbReference>
<evidence type="ECO:0000256" key="9">
    <source>
        <dbReference type="ARBA" id="ARBA00023055"/>
    </source>
</evidence>
<keyword evidence="6 14" id="KW-0067">ATP-binding</keyword>
<dbReference type="Pfam" id="PF00005">
    <property type="entry name" value="ABC_tran"/>
    <property type="match status" value="1"/>
</dbReference>
<reference evidence="14 15" key="1">
    <citation type="submission" date="2018-02" db="EMBL/GenBank/DDBJ databases">
        <title>Solimicrobium silvestre gen. nov., sp. nov., isolated from alpine forest soil.</title>
        <authorList>
            <person name="Margesin R."/>
            <person name="Albuquerque L."/>
            <person name="Zhang D.-C."/>
            <person name="Froufe H.J.C."/>
            <person name="Severino R."/>
            <person name="Roxo I."/>
            <person name="Egas C."/>
            <person name="Da Costa M.S."/>
        </authorList>
    </citation>
    <scope>NUCLEOTIDE SEQUENCE [LARGE SCALE GENOMIC DNA]</scope>
    <source>
        <strain evidence="14 15">S20-91</strain>
    </source>
</reference>
<protein>
    <submittedName>
        <fullName evidence="14">Lipid A export permease/ATP-binding protein MsbA</fullName>
    </submittedName>
</protein>
<dbReference type="SUPFAM" id="SSF90123">
    <property type="entry name" value="ABC transporter transmembrane region"/>
    <property type="match status" value="1"/>
</dbReference>
<dbReference type="InterPro" id="IPR036640">
    <property type="entry name" value="ABC1_TM_sf"/>
</dbReference>
<dbReference type="Gene3D" id="1.20.1560.10">
    <property type="entry name" value="ABC transporter type 1, transmembrane domain"/>
    <property type="match status" value="1"/>
</dbReference>
<evidence type="ECO:0000256" key="7">
    <source>
        <dbReference type="ARBA" id="ARBA00022967"/>
    </source>
</evidence>
<dbReference type="SUPFAM" id="SSF52540">
    <property type="entry name" value="P-loop containing nucleoside triphosphate hydrolases"/>
    <property type="match status" value="1"/>
</dbReference>
<dbReference type="PANTHER" id="PTHR43394">
    <property type="entry name" value="ATP-DEPENDENT PERMEASE MDL1, MITOCHONDRIAL"/>
    <property type="match status" value="1"/>
</dbReference>
<proteinExistence type="predicted"/>
<dbReference type="InterPro" id="IPR011527">
    <property type="entry name" value="ABC1_TM_dom"/>
</dbReference>
<dbReference type="Pfam" id="PF00664">
    <property type="entry name" value="ABC_membrane"/>
    <property type="match status" value="1"/>
</dbReference>
<evidence type="ECO:0000259" key="13">
    <source>
        <dbReference type="PROSITE" id="PS50929"/>
    </source>
</evidence>
<keyword evidence="2" id="KW-0813">Transport</keyword>
<dbReference type="GO" id="GO:0005886">
    <property type="term" value="C:plasma membrane"/>
    <property type="evidence" value="ECO:0007669"/>
    <property type="project" value="UniProtKB-SubCell"/>
</dbReference>
<comment type="caution">
    <text evidence="14">The sequence shown here is derived from an EMBL/GenBank/DDBJ whole genome shotgun (WGS) entry which is preliminary data.</text>
</comment>
<evidence type="ECO:0000313" key="15">
    <source>
        <dbReference type="Proteomes" id="UP000237839"/>
    </source>
</evidence>
<keyword evidence="10 11" id="KW-0472">Membrane</keyword>
<feature type="transmembrane region" description="Helical" evidence="11">
    <location>
        <begin position="21"/>
        <end position="42"/>
    </location>
</feature>
<evidence type="ECO:0000256" key="2">
    <source>
        <dbReference type="ARBA" id="ARBA00022448"/>
    </source>
</evidence>